<keyword evidence="3" id="KW-0547">Nucleotide-binding</keyword>
<evidence type="ECO:0000256" key="3">
    <source>
        <dbReference type="ARBA" id="ARBA00022741"/>
    </source>
</evidence>
<dbReference type="InterPro" id="IPR050306">
    <property type="entry name" value="PfkB_Carbo_kinase"/>
</dbReference>
<dbReference type="SUPFAM" id="SSF53613">
    <property type="entry name" value="Ribokinase-like"/>
    <property type="match status" value="1"/>
</dbReference>
<sequence length="301" mass="31765">MILCCGEAVVDMLPVPADQNAPTYQAVTGGAAVNTAIALARLDQQVGFFGGLSRDHFGSLLARTMARESVSTTHACMSDAPTTLAFAHLNDGVASYSFYDSQSAGRAVSPAQLPILDGVDALVLGGISLIHRPAAGAFEALMQIAGPERLTVLDINIRPTLIDDEDAYRKRLDRMIAMADIVKLSDEDIDWLRPDPPEQLLAGRASLVLHTHGDQGATVYSRHGSQHLPASPVSVVDTVGAGDTFVAGLLASLARDGLLHPQRLATATRAPIMRATAYGMRAATFSVTRAGANPPTTMELQ</sequence>
<dbReference type="GO" id="GO:0016301">
    <property type="term" value="F:kinase activity"/>
    <property type="evidence" value="ECO:0007669"/>
    <property type="project" value="UniProtKB-KW"/>
</dbReference>
<dbReference type="PROSITE" id="PS00584">
    <property type="entry name" value="PFKB_KINASES_2"/>
    <property type="match status" value="1"/>
</dbReference>
<dbReference type="RefSeq" id="WP_138015342.1">
    <property type="nucleotide sequence ID" value="NZ_SULI01000004.1"/>
</dbReference>
<dbReference type="EMBL" id="SULI01000004">
    <property type="protein sequence ID" value="TKZ21513.1"/>
    <property type="molecule type" value="Genomic_DNA"/>
</dbReference>
<organism evidence="7 8">
    <name type="scientific">Shimia litoralis</name>
    <dbReference type="NCBI Taxonomy" id="420403"/>
    <lineage>
        <taxon>Bacteria</taxon>
        <taxon>Pseudomonadati</taxon>
        <taxon>Pseudomonadota</taxon>
        <taxon>Alphaproteobacteria</taxon>
        <taxon>Rhodobacterales</taxon>
        <taxon>Roseobacteraceae</taxon>
    </lineage>
</organism>
<evidence type="ECO:0000313" key="7">
    <source>
        <dbReference type="EMBL" id="TKZ21513.1"/>
    </source>
</evidence>
<comment type="similarity">
    <text evidence="1">Belongs to the carbohydrate kinase PfkB family.</text>
</comment>
<gene>
    <name evidence="7" type="ORF">FAP39_05255</name>
</gene>
<dbReference type="InterPro" id="IPR029056">
    <property type="entry name" value="Ribokinase-like"/>
</dbReference>
<accession>A0A4U7N795</accession>
<proteinExistence type="inferred from homology"/>
<evidence type="ECO:0000256" key="1">
    <source>
        <dbReference type="ARBA" id="ARBA00010688"/>
    </source>
</evidence>
<dbReference type="AlphaFoldDB" id="A0A4U7N795"/>
<evidence type="ECO:0000256" key="2">
    <source>
        <dbReference type="ARBA" id="ARBA00022679"/>
    </source>
</evidence>
<dbReference type="PANTHER" id="PTHR43085">
    <property type="entry name" value="HEXOKINASE FAMILY MEMBER"/>
    <property type="match status" value="1"/>
</dbReference>
<dbReference type="InterPro" id="IPR011611">
    <property type="entry name" value="PfkB_dom"/>
</dbReference>
<keyword evidence="8" id="KW-1185">Reference proteome</keyword>
<dbReference type="PANTHER" id="PTHR43085:SF1">
    <property type="entry name" value="PSEUDOURIDINE KINASE-RELATED"/>
    <property type="match status" value="1"/>
</dbReference>
<dbReference type="CDD" id="cd01167">
    <property type="entry name" value="bac_FRK"/>
    <property type="match status" value="1"/>
</dbReference>
<dbReference type="Proteomes" id="UP000306575">
    <property type="component" value="Unassembled WGS sequence"/>
</dbReference>
<protein>
    <submittedName>
        <fullName evidence="7">Carbohydrate kinase</fullName>
    </submittedName>
</protein>
<comment type="caution">
    <text evidence="7">The sequence shown here is derived from an EMBL/GenBank/DDBJ whole genome shotgun (WGS) entry which is preliminary data.</text>
</comment>
<keyword evidence="4 7" id="KW-0418">Kinase</keyword>
<evidence type="ECO:0000313" key="8">
    <source>
        <dbReference type="Proteomes" id="UP000306575"/>
    </source>
</evidence>
<dbReference type="Gene3D" id="3.40.1190.20">
    <property type="match status" value="1"/>
</dbReference>
<evidence type="ECO:0000256" key="4">
    <source>
        <dbReference type="ARBA" id="ARBA00022777"/>
    </source>
</evidence>
<feature type="domain" description="Carbohydrate kinase PfkB" evidence="6">
    <location>
        <begin position="2"/>
        <end position="295"/>
    </location>
</feature>
<evidence type="ECO:0000256" key="5">
    <source>
        <dbReference type="ARBA" id="ARBA00022840"/>
    </source>
</evidence>
<keyword evidence="2" id="KW-0808">Transferase</keyword>
<reference evidence="7 8" key="1">
    <citation type="submission" date="2019-04" db="EMBL/GenBank/DDBJ databases">
        <title>Genome sequence of Pelagicola litoralis CL-ES2.</title>
        <authorList>
            <person name="Cao J."/>
        </authorList>
    </citation>
    <scope>NUCLEOTIDE SEQUENCE [LARGE SCALE GENOMIC DNA]</scope>
    <source>
        <strain evidence="7 8">CL-ES2</strain>
    </source>
</reference>
<dbReference type="OrthoDB" id="9795789at2"/>
<keyword evidence="5" id="KW-0067">ATP-binding</keyword>
<dbReference type="InterPro" id="IPR002173">
    <property type="entry name" value="Carboh/pur_kinase_PfkB_CS"/>
</dbReference>
<name>A0A4U7N795_9RHOB</name>
<dbReference type="GO" id="GO:0005524">
    <property type="term" value="F:ATP binding"/>
    <property type="evidence" value="ECO:0007669"/>
    <property type="project" value="UniProtKB-KW"/>
</dbReference>
<evidence type="ECO:0000259" key="6">
    <source>
        <dbReference type="Pfam" id="PF00294"/>
    </source>
</evidence>
<dbReference type="Pfam" id="PF00294">
    <property type="entry name" value="PfkB"/>
    <property type="match status" value="1"/>
</dbReference>